<evidence type="ECO:0000313" key="2">
    <source>
        <dbReference type="EMBL" id="KAG6381174.1"/>
    </source>
</evidence>
<dbReference type="Proteomes" id="UP000683000">
    <property type="component" value="Unassembled WGS sequence"/>
</dbReference>
<reference evidence="2" key="1">
    <citation type="submission" date="2021-03" db="EMBL/GenBank/DDBJ databases">
        <title>Evolutionary innovations through gain and loss of genes in the ectomycorrhizal Boletales.</title>
        <authorList>
            <person name="Wu G."/>
            <person name="Miyauchi S."/>
            <person name="Morin E."/>
            <person name="Yang Z.-L."/>
            <person name="Xu J."/>
            <person name="Martin F.M."/>
        </authorList>
    </citation>
    <scope>NUCLEOTIDE SEQUENCE</scope>
    <source>
        <strain evidence="2">BR01</strain>
    </source>
</reference>
<protein>
    <submittedName>
        <fullName evidence="2">Uncharacterized protein</fullName>
    </submittedName>
</protein>
<dbReference type="OrthoDB" id="2913041at2759"/>
<feature type="compositionally biased region" description="Basic residues" evidence="1">
    <location>
        <begin position="13"/>
        <end position="23"/>
    </location>
</feature>
<feature type="region of interest" description="Disordered" evidence="1">
    <location>
        <begin position="13"/>
        <end position="61"/>
    </location>
</feature>
<organism evidence="2 3">
    <name type="scientific">Boletus reticuloceps</name>
    <dbReference type="NCBI Taxonomy" id="495285"/>
    <lineage>
        <taxon>Eukaryota</taxon>
        <taxon>Fungi</taxon>
        <taxon>Dikarya</taxon>
        <taxon>Basidiomycota</taxon>
        <taxon>Agaricomycotina</taxon>
        <taxon>Agaricomycetes</taxon>
        <taxon>Agaricomycetidae</taxon>
        <taxon>Boletales</taxon>
        <taxon>Boletineae</taxon>
        <taxon>Boletaceae</taxon>
        <taxon>Boletoideae</taxon>
        <taxon>Boletus</taxon>
    </lineage>
</organism>
<proteinExistence type="predicted"/>
<name>A0A8I2YXB7_9AGAM</name>
<comment type="caution">
    <text evidence="2">The sequence shown here is derived from an EMBL/GenBank/DDBJ whole genome shotgun (WGS) entry which is preliminary data.</text>
</comment>
<gene>
    <name evidence="2" type="ORF">JVT61DRAFT_5575</name>
</gene>
<sequence>MTKFKRVLSRFLRPKSHKQRRQRGAVTPIANGAVRSGTLNSLRKQSHPEPESTDQNVVQPSTDDVVEVVEGHKDEDKVRDAHLAVGVQTIQPPTDAVLTEVEEAEEHEDRDLQGEYADDDEEDDIPEAFLYDLARKTHHEMIVERLYVAVADDDSEIATLRALHRKRFTHIVRVVFNPLSHNSNITPSSWMVQEISADGAPHELRLTCPALTLCYDGKLTTLQEKQLRAARNYLTQTLPERSDAEHKPPLSPGECEDVRVLVVSPTNRSVDVMAIVVCYMAFVTGGCADQVLGSLQQSTLVRSHWGGDILGRDSLDMVNAVSKQK</sequence>
<keyword evidence="3" id="KW-1185">Reference proteome</keyword>
<dbReference type="AlphaFoldDB" id="A0A8I2YXB7"/>
<dbReference type="EMBL" id="JAGFBS010000002">
    <property type="protein sequence ID" value="KAG6381174.1"/>
    <property type="molecule type" value="Genomic_DNA"/>
</dbReference>
<accession>A0A8I2YXB7</accession>
<evidence type="ECO:0000256" key="1">
    <source>
        <dbReference type="SAM" id="MobiDB-lite"/>
    </source>
</evidence>
<evidence type="ECO:0000313" key="3">
    <source>
        <dbReference type="Proteomes" id="UP000683000"/>
    </source>
</evidence>